<name>A0A7I8J426_SPIIN</name>
<dbReference type="PANTHER" id="PTHR33642:SF4">
    <property type="entry name" value="COX1_OXI3 INTRON 1 PROTEIN-RELATED"/>
    <property type="match status" value="1"/>
</dbReference>
<reference evidence="1 2" key="1">
    <citation type="submission" date="2019-12" db="EMBL/GenBank/DDBJ databases">
        <authorList>
            <person name="Scholz U."/>
            <person name="Mascher M."/>
            <person name="Fiebig A."/>
        </authorList>
    </citation>
    <scope>NUCLEOTIDE SEQUENCE</scope>
</reference>
<dbReference type="GO" id="GO:0003964">
    <property type="term" value="F:RNA-directed DNA polymerase activity"/>
    <property type="evidence" value="ECO:0007669"/>
    <property type="project" value="TreeGrafter"/>
</dbReference>
<dbReference type="EMBL" id="CACRZD030000009">
    <property type="protein sequence ID" value="CAA6664977.1"/>
    <property type="molecule type" value="Genomic_DNA"/>
</dbReference>
<keyword evidence="2" id="KW-1185">Reference proteome</keyword>
<proteinExistence type="predicted"/>
<dbReference type="GO" id="GO:0006315">
    <property type="term" value="P:homing of group II introns"/>
    <property type="evidence" value="ECO:0007669"/>
    <property type="project" value="TreeGrafter"/>
</dbReference>
<organism evidence="1">
    <name type="scientific">Spirodela intermedia</name>
    <name type="common">Intermediate duckweed</name>
    <dbReference type="NCBI Taxonomy" id="51605"/>
    <lineage>
        <taxon>Eukaryota</taxon>
        <taxon>Viridiplantae</taxon>
        <taxon>Streptophyta</taxon>
        <taxon>Embryophyta</taxon>
        <taxon>Tracheophyta</taxon>
        <taxon>Spermatophyta</taxon>
        <taxon>Magnoliopsida</taxon>
        <taxon>Liliopsida</taxon>
        <taxon>Araceae</taxon>
        <taxon>Lemnoideae</taxon>
        <taxon>Spirodela</taxon>
    </lineage>
</organism>
<dbReference type="GO" id="GO:0005739">
    <property type="term" value="C:mitochondrion"/>
    <property type="evidence" value="ECO:0007669"/>
    <property type="project" value="TreeGrafter"/>
</dbReference>
<dbReference type="AlphaFoldDB" id="A0A7I8J426"/>
<dbReference type="GO" id="GO:0090615">
    <property type="term" value="P:mitochondrial mRNA processing"/>
    <property type="evidence" value="ECO:0007669"/>
    <property type="project" value="TreeGrafter"/>
</dbReference>
<evidence type="ECO:0000313" key="1">
    <source>
        <dbReference type="EMBL" id="CAA2625626.1"/>
    </source>
</evidence>
<dbReference type="Proteomes" id="UP001189122">
    <property type="component" value="Unassembled WGS sequence"/>
</dbReference>
<gene>
    <name evidence="1" type="ORF">SI7747_09011366</name>
</gene>
<dbReference type="PANTHER" id="PTHR33642">
    <property type="entry name" value="COX1/OXI3 INTRON 1 PROTEIN-RELATED"/>
    <property type="match status" value="1"/>
</dbReference>
<protein>
    <submittedName>
        <fullName evidence="1">Uncharacterized protein</fullName>
    </submittedName>
</protein>
<dbReference type="EMBL" id="LR743596">
    <property type="protein sequence ID" value="CAA2625626.1"/>
    <property type="molecule type" value="Genomic_DNA"/>
</dbReference>
<accession>A0A7I8J426</accession>
<sequence length="499" mass="57366">MFPSRVKGESLVLPNLKLKVVMEAVRMTLEAIYDPRLCTFSYGGRSGMGRHTAVRYLKSAVENPTWWFRVALHSERFGLRHVRRLIAIMEEKIEDPSLARLLQGLFVSERPPFDSSKHLLQRVGPRPSGPPLHVQRQNPRILPVDGRTVFHNPVRLYAVRYLDELLVITSGSKTFTMNVKERVIRYLESNLDLKVNRLDTTIHSAVSEKMNFIGMELQAVPPSVLHPPMSEKAIRARKKYLKQKAAKALELKNARETIRKKLGLKILNHVFKKLKKCGEFKFDFRIESEVRELFRDWHRRGGRGDGKEEDEEEEVRYAERTVEDLRRLCMRVNAPIEAIRRAVKMAGFTNNKGRPRPIKLLIPWKTWTSLNAMNKDGLEEVYFPTEREIKMMGDQRLSDPKPVDGALCMILVKLASCETSCSCVAHFCGRADTHLYRVRLLQNRLNVDPSNEEKWVQGMGAVHESLNKKCLPLCSKHAGDLYLGKISLQDIDCTSFVDI</sequence>
<evidence type="ECO:0000313" key="2">
    <source>
        <dbReference type="Proteomes" id="UP001189122"/>
    </source>
</evidence>